<proteinExistence type="predicted"/>
<name>A0A5P1FB04_ASPOF</name>
<reference evidence="2" key="1">
    <citation type="journal article" date="2017" name="Nat. Commun.">
        <title>The asparagus genome sheds light on the origin and evolution of a young Y chromosome.</title>
        <authorList>
            <person name="Harkess A."/>
            <person name="Zhou J."/>
            <person name="Xu C."/>
            <person name="Bowers J.E."/>
            <person name="Van der Hulst R."/>
            <person name="Ayyampalayam S."/>
            <person name="Mercati F."/>
            <person name="Riccardi P."/>
            <person name="McKain M.R."/>
            <person name="Kakrana A."/>
            <person name="Tang H."/>
            <person name="Ray J."/>
            <person name="Groenendijk J."/>
            <person name="Arikit S."/>
            <person name="Mathioni S.M."/>
            <person name="Nakano M."/>
            <person name="Shan H."/>
            <person name="Telgmann-Rauber A."/>
            <person name="Kanno A."/>
            <person name="Yue Z."/>
            <person name="Chen H."/>
            <person name="Li W."/>
            <person name="Chen Y."/>
            <person name="Xu X."/>
            <person name="Zhang Y."/>
            <person name="Luo S."/>
            <person name="Chen H."/>
            <person name="Gao J."/>
            <person name="Mao Z."/>
            <person name="Pires J.C."/>
            <person name="Luo M."/>
            <person name="Kudrna D."/>
            <person name="Wing R.A."/>
            <person name="Meyers B.C."/>
            <person name="Yi K."/>
            <person name="Kong H."/>
            <person name="Lavrijsen P."/>
            <person name="Sunseri F."/>
            <person name="Falavigna A."/>
            <person name="Ye Y."/>
            <person name="Leebens-Mack J.H."/>
            <person name="Chen G."/>
        </authorList>
    </citation>
    <scope>NUCLEOTIDE SEQUENCE [LARGE SCALE GENOMIC DNA]</scope>
    <source>
        <strain evidence="2">cv. DH0086</strain>
    </source>
</reference>
<sequence length="74" mass="8068">MLRQTLDVIENQKSALRLLGSLFEFAVSSKHPDILGNDIGREHYTEGVVEDGRGFVLVADTVKDVVGLDGVTLI</sequence>
<dbReference type="Gramene" id="ONK75234">
    <property type="protein sequence ID" value="ONK75234"/>
    <property type="gene ID" value="A4U43_C03F14750"/>
</dbReference>
<gene>
    <name evidence="1" type="ORF">A4U43_C03F14750</name>
</gene>
<evidence type="ECO:0000313" key="2">
    <source>
        <dbReference type="Proteomes" id="UP000243459"/>
    </source>
</evidence>
<protein>
    <submittedName>
        <fullName evidence="1">Uncharacterized protein</fullName>
    </submittedName>
</protein>
<dbReference type="Proteomes" id="UP000243459">
    <property type="component" value="Chromosome 3"/>
</dbReference>
<dbReference type="EMBL" id="CM007383">
    <property type="protein sequence ID" value="ONK75234.1"/>
    <property type="molecule type" value="Genomic_DNA"/>
</dbReference>
<accession>A0A5P1FB04</accession>
<organism evidence="1 2">
    <name type="scientific">Asparagus officinalis</name>
    <name type="common">Garden asparagus</name>
    <dbReference type="NCBI Taxonomy" id="4686"/>
    <lineage>
        <taxon>Eukaryota</taxon>
        <taxon>Viridiplantae</taxon>
        <taxon>Streptophyta</taxon>
        <taxon>Embryophyta</taxon>
        <taxon>Tracheophyta</taxon>
        <taxon>Spermatophyta</taxon>
        <taxon>Magnoliopsida</taxon>
        <taxon>Liliopsida</taxon>
        <taxon>Asparagales</taxon>
        <taxon>Asparagaceae</taxon>
        <taxon>Asparagoideae</taxon>
        <taxon>Asparagus</taxon>
    </lineage>
</organism>
<keyword evidence="2" id="KW-1185">Reference proteome</keyword>
<evidence type="ECO:0000313" key="1">
    <source>
        <dbReference type="EMBL" id="ONK75234.1"/>
    </source>
</evidence>
<dbReference type="AlphaFoldDB" id="A0A5P1FB04"/>